<proteinExistence type="predicted"/>
<keyword evidence="3" id="KW-1185">Reference proteome</keyword>
<dbReference type="EMBL" id="CP059491">
    <property type="protein sequence ID" value="QMT01904.1"/>
    <property type="molecule type" value="Genomic_DNA"/>
</dbReference>
<dbReference type="PANTHER" id="PTHR48207:SF3">
    <property type="entry name" value="SUCCINATE--HYDROXYMETHYLGLUTARATE COA-TRANSFERASE"/>
    <property type="match status" value="1"/>
</dbReference>
<reference evidence="3" key="1">
    <citation type="submission" date="2020-07" db="EMBL/GenBank/DDBJ databases">
        <title>novel species isolated from the respiratory tract of Marmot.</title>
        <authorList>
            <person name="Zhang G."/>
        </authorList>
    </citation>
    <scope>NUCLEOTIDE SEQUENCE [LARGE SCALE GENOMIC DNA]</scope>
    <source>
        <strain evidence="3">686</strain>
    </source>
</reference>
<organism evidence="2 3">
    <name type="scientific">Gordonia jinghuaiqii</name>
    <dbReference type="NCBI Taxonomy" id="2758710"/>
    <lineage>
        <taxon>Bacteria</taxon>
        <taxon>Bacillati</taxon>
        <taxon>Actinomycetota</taxon>
        <taxon>Actinomycetes</taxon>
        <taxon>Mycobacteriales</taxon>
        <taxon>Gordoniaceae</taxon>
        <taxon>Gordonia</taxon>
    </lineage>
</organism>
<dbReference type="Proteomes" id="UP000515663">
    <property type="component" value="Chromosome"/>
</dbReference>
<gene>
    <name evidence="2" type="ORF">H1R19_01495</name>
</gene>
<keyword evidence="1 2" id="KW-0808">Transferase</keyword>
<dbReference type="InterPro" id="IPR003673">
    <property type="entry name" value="CoA-Trfase_fam_III"/>
</dbReference>
<dbReference type="InterPro" id="IPR023606">
    <property type="entry name" value="CoA-Trfase_III_dom_1_sf"/>
</dbReference>
<dbReference type="KEGG" id="gji:H1R19_01495"/>
<dbReference type="InterPro" id="IPR050483">
    <property type="entry name" value="CoA-transferase_III_domain"/>
</dbReference>
<accession>A0A7D7QI51</accession>
<protein>
    <submittedName>
        <fullName evidence="2">CoA transferase</fullName>
    </submittedName>
</protein>
<dbReference type="Gene3D" id="3.30.1540.10">
    <property type="entry name" value="formyl-coa transferase, domain 3"/>
    <property type="match status" value="1"/>
</dbReference>
<dbReference type="PANTHER" id="PTHR48207">
    <property type="entry name" value="SUCCINATE--HYDROXYMETHYLGLUTARATE COA-TRANSFERASE"/>
    <property type="match status" value="1"/>
</dbReference>
<dbReference type="GO" id="GO:0008410">
    <property type="term" value="F:CoA-transferase activity"/>
    <property type="evidence" value="ECO:0007669"/>
    <property type="project" value="TreeGrafter"/>
</dbReference>
<dbReference type="InterPro" id="IPR044855">
    <property type="entry name" value="CoA-Trfase_III_dom3_sf"/>
</dbReference>
<dbReference type="Pfam" id="PF02515">
    <property type="entry name" value="CoA_transf_3"/>
    <property type="match status" value="1"/>
</dbReference>
<evidence type="ECO:0000256" key="1">
    <source>
        <dbReference type="ARBA" id="ARBA00022679"/>
    </source>
</evidence>
<dbReference type="SUPFAM" id="SSF89796">
    <property type="entry name" value="CoA-transferase family III (CaiB/BaiF)"/>
    <property type="match status" value="1"/>
</dbReference>
<name>A0A7D7QI51_9ACTN</name>
<evidence type="ECO:0000313" key="3">
    <source>
        <dbReference type="Proteomes" id="UP000515663"/>
    </source>
</evidence>
<dbReference type="RefSeq" id="WP_219850379.1">
    <property type="nucleotide sequence ID" value="NZ_CP059491.1"/>
</dbReference>
<dbReference type="Gene3D" id="3.40.50.10540">
    <property type="entry name" value="Crotonobetainyl-coa:carnitine coa-transferase, domain 1"/>
    <property type="match status" value="1"/>
</dbReference>
<dbReference type="AlphaFoldDB" id="A0A7D7QI51"/>
<sequence>MQHKPLEGIRILELGGYISLPYGTSILCALGAEVVKLERPVHGEDFRRQANDTSPYFRQYNTGKRSVSVDLKSEAGVDFVKKLVPNFDVVLENMRPGKVVGLGLGPDACRALRSDVVYGSVTGFGASGPLADRPAYDTIGQAFGGLYSLFGDQGRPQLAGGISADLVTGLTCAMGVLAALVGRLRTGRSQHLETSIMEAVSTLTIDGITQAFELGQDPTRTSRHPQAQNFCVPTSSGEFLAIHLSSSQKFWASLCRAIGRVDLTEDERFATYAARVVNFSDLVPIVEARFAEHPNDYWQKLLTEEDVPFAPVLTMSGYLENEQVEHLNLIDREPDGLALVRPPWSFDGERPERTGRAPRVGADTREIALEVLSDDQVDDLLSRGVLYADEA</sequence>
<evidence type="ECO:0000313" key="2">
    <source>
        <dbReference type="EMBL" id="QMT01904.1"/>
    </source>
</evidence>